<protein>
    <submittedName>
        <fullName evidence="1">DUF4230 domain-containing protein</fullName>
    </submittedName>
</protein>
<proteinExistence type="predicted"/>
<reference evidence="1 2" key="1">
    <citation type="journal article" date="2019" name="Environ. Microbiol.">
        <title>Species interactions and distinct microbial communities in high Arctic permafrost affected cryosols are associated with the CH4 and CO2 gas fluxes.</title>
        <authorList>
            <person name="Altshuler I."/>
            <person name="Hamel J."/>
            <person name="Turney S."/>
            <person name="Magnuson E."/>
            <person name="Levesque R."/>
            <person name="Greer C."/>
            <person name="Whyte L.G."/>
        </authorList>
    </citation>
    <scope>NUCLEOTIDE SEQUENCE [LARGE SCALE GENOMIC DNA]</scope>
    <source>
        <strain evidence="1 2">E6.1</strain>
    </source>
</reference>
<keyword evidence="2" id="KW-1185">Reference proteome</keyword>
<comment type="caution">
    <text evidence="1">The sequence shown here is derived from an EMBL/GenBank/DDBJ whole genome shotgun (WGS) entry which is preliminary data.</text>
</comment>
<evidence type="ECO:0000313" key="1">
    <source>
        <dbReference type="EMBL" id="TPG54317.1"/>
    </source>
</evidence>
<gene>
    <name evidence="1" type="ORF">EAH76_06485</name>
</gene>
<evidence type="ECO:0000313" key="2">
    <source>
        <dbReference type="Proteomes" id="UP000319931"/>
    </source>
</evidence>
<dbReference type="RefSeq" id="WP_140849311.1">
    <property type="nucleotide sequence ID" value="NZ_RCZC01000002.1"/>
</dbReference>
<dbReference type="OrthoDB" id="7558887at2"/>
<accession>A0A502FXF8</accession>
<name>A0A502FXF8_9SPHN</name>
<dbReference type="InterPro" id="IPR025324">
    <property type="entry name" value="DUF4230"/>
</dbReference>
<dbReference type="AlphaFoldDB" id="A0A502FXF8"/>
<dbReference type="Proteomes" id="UP000319931">
    <property type="component" value="Unassembled WGS sequence"/>
</dbReference>
<dbReference type="EMBL" id="RCZC01000002">
    <property type="protein sequence ID" value="TPG54317.1"/>
    <property type="molecule type" value="Genomic_DNA"/>
</dbReference>
<sequence>MSFVAKFAAALALIALFILGLVWGIGALVEHKLAGPDPVTIASGSLEGLREQNRLSAFAARFVAVSTSTQSQFGLQAKKTLIMPGLVEYHVDMGKLSARDVTWDAKTRTLGVVLPPVEASAPQIDLTQIREYGEGGILSTITDADAKLEQANRAAGQRELVRQAHEPVPMRLARDATRRAVERSFALPLRAAGLDASVKVRFADEARDNSEVWDTTKSIAEVLANRS</sequence>
<dbReference type="Pfam" id="PF14014">
    <property type="entry name" value="DUF4230"/>
    <property type="match status" value="1"/>
</dbReference>
<organism evidence="1 2">
    <name type="scientific">Sphingomonas glacialis</name>
    <dbReference type="NCBI Taxonomy" id="658225"/>
    <lineage>
        <taxon>Bacteria</taxon>
        <taxon>Pseudomonadati</taxon>
        <taxon>Pseudomonadota</taxon>
        <taxon>Alphaproteobacteria</taxon>
        <taxon>Sphingomonadales</taxon>
        <taxon>Sphingomonadaceae</taxon>
        <taxon>Sphingomonas</taxon>
    </lineage>
</organism>